<keyword evidence="1" id="KW-0812">Transmembrane</keyword>
<dbReference type="Proteomes" id="UP000229612">
    <property type="component" value="Unassembled WGS sequence"/>
</dbReference>
<dbReference type="EMBL" id="PFBG01000014">
    <property type="protein sequence ID" value="PIR85997.1"/>
    <property type="molecule type" value="Genomic_DNA"/>
</dbReference>
<feature type="transmembrane region" description="Helical" evidence="1">
    <location>
        <begin position="39"/>
        <end position="60"/>
    </location>
</feature>
<accession>A0A2H0UHW6</accession>
<proteinExistence type="predicted"/>
<dbReference type="AlphaFoldDB" id="A0A2H0UHW6"/>
<keyword evidence="1" id="KW-0472">Membrane</keyword>
<organism evidence="2 3">
    <name type="scientific">Candidatus Kaiserbacteria bacterium CG10_big_fil_rev_8_21_14_0_10_44_10</name>
    <dbReference type="NCBI Taxonomy" id="1974606"/>
    <lineage>
        <taxon>Bacteria</taxon>
        <taxon>Candidatus Kaiseribacteriota</taxon>
    </lineage>
</organism>
<evidence type="ECO:0000313" key="3">
    <source>
        <dbReference type="Proteomes" id="UP000229612"/>
    </source>
</evidence>
<reference evidence="3" key="1">
    <citation type="submission" date="2017-09" db="EMBL/GenBank/DDBJ databases">
        <title>Depth-based differentiation of microbial function through sediment-hosted aquifers and enrichment of novel symbionts in the deep terrestrial subsurface.</title>
        <authorList>
            <person name="Probst A.J."/>
            <person name="Ladd B."/>
            <person name="Jarett J.K."/>
            <person name="Geller-Mcgrath D.E."/>
            <person name="Sieber C.M.K."/>
            <person name="Emerson J.B."/>
            <person name="Anantharaman K."/>
            <person name="Thomas B.C."/>
            <person name="Malmstrom R."/>
            <person name="Stieglmeier M."/>
            <person name="Klingl A."/>
            <person name="Woyke T."/>
            <person name="Ryan C.M."/>
            <person name="Banfield J.F."/>
        </authorList>
    </citation>
    <scope>NUCLEOTIDE SEQUENCE [LARGE SCALE GENOMIC DNA]</scope>
</reference>
<comment type="caution">
    <text evidence="2">The sequence shown here is derived from an EMBL/GenBank/DDBJ whole genome shotgun (WGS) entry which is preliminary data.</text>
</comment>
<gene>
    <name evidence="2" type="ORF">COU14_01355</name>
</gene>
<evidence type="ECO:0000256" key="1">
    <source>
        <dbReference type="SAM" id="Phobius"/>
    </source>
</evidence>
<sequence>MPPDSDLSGLKKAVEKQNVLLEENNKMLHKLRRYQTTTFWLTMIWYALLVGLPFAVYYYIIGPYVEALGFSSGEFSASIKEIPGYSQFENFFGLGGEGQ</sequence>
<protein>
    <submittedName>
        <fullName evidence="2">Uncharacterized protein</fullName>
    </submittedName>
</protein>
<evidence type="ECO:0000313" key="2">
    <source>
        <dbReference type="EMBL" id="PIR85997.1"/>
    </source>
</evidence>
<name>A0A2H0UHW6_9BACT</name>
<keyword evidence="1" id="KW-1133">Transmembrane helix</keyword>